<evidence type="ECO:0008006" key="3">
    <source>
        <dbReference type="Google" id="ProtNLM"/>
    </source>
</evidence>
<name>A0AAV0XXI6_9HEMI</name>
<comment type="caution">
    <text evidence="1">The sequence shown here is derived from an EMBL/GenBank/DDBJ whole genome shotgun (WGS) entry which is preliminary data.</text>
</comment>
<sequence length="134" mass="15965">MWQKVWNTQNNKLNQIKQTVKRWRRNPNISTSDEKKLNRARIGHTRLTHEYLMNKGDPPLCQSCGTTITIKHIFEECRMYEKQREDLNISHQIGTSLGPNPDNEIDTIKFLKQLKYLIYFSQHLQCTKYQITNS</sequence>
<keyword evidence="2" id="KW-1185">Reference proteome</keyword>
<dbReference type="Proteomes" id="UP001160148">
    <property type="component" value="Unassembled WGS sequence"/>
</dbReference>
<gene>
    <name evidence="1" type="ORF">MEUPH1_LOCUS27128</name>
</gene>
<proteinExistence type="predicted"/>
<evidence type="ECO:0000313" key="1">
    <source>
        <dbReference type="EMBL" id="CAI6373364.1"/>
    </source>
</evidence>
<dbReference type="AlphaFoldDB" id="A0AAV0XXI6"/>
<accession>A0AAV0XXI6</accession>
<evidence type="ECO:0000313" key="2">
    <source>
        <dbReference type="Proteomes" id="UP001160148"/>
    </source>
</evidence>
<organism evidence="1 2">
    <name type="scientific">Macrosiphum euphorbiae</name>
    <name type="common">potato aphid</name>
    <dbReference type="NCBI Taxonomy" id="13131"/>
    <lineage>
        <taxon>Eukaryota</taxon>
        <taxon>Metazoa</taxon>
        <taxon>Ecdysozoa</taxon>
        <taxon>Arthropoda</taxon>
        <taxon>Hexapoda</taxon>
        <taxon>Insecta</taxon>
        <taxon>Pterygota</taxon>
        <taxon>Neoptera</taxon>
        <taxon>Paraneoptera</taxon>
        <taxon>Hemiptera</taxon>
        <taxon>Sternorrhyncha</taxon>
        <taxon>Aphidomorpha</taxon>
        <taxon>Aphidoidea</taxon>
        <taxon>Aphididae</taxon>
        <taxon>Macrosiphini</taxon>
        <taxon>Macrosiphum</taxon>
    </lineage>
</organism>
<reference evidence="1 2" key="1">
    <citation type="submission" date="2023-01" db="EMBL/GenBank/DDBJ databases">
        <authorList>
            <person name="Whitehead M."/>
        </authorList>
    </citation>
    <scope>NUCLEOTIDE SEQUENCE [LARGE SCALE GENOMIC DNA]</scope>
</reference>
<dbReference type="EMBL" id="CARXXK010001095">
    <property type="protein sequence ID" value="CAI6373364.1"/>
    <property type="molecule type" value="Genomic_DNA"/>
</dbReference>
<protein>
    <recommendedName>
        <fullName evidence="3">Reverse transcriptase zinc-binding domain-containing protein</fullName>
    </recommendedName>
</protein>